<comment type="caution">
    <text evidence="4">The sequence shown here is derived from an EMBL/GenBank/DDBJ whole genome shotgun (WGS) entry which is preliminary data.</text>
</comment>
<feature type="domain" description="EamA" evidence="3">
    <location>
        <begin position="8"/>
        <end position="137"/>
    </location>
</feature>
<feature type="transmembrane region" description="Helical" evidence="2">
    <location>
        <begin position="180"/>
        <end position="201"/>
    </location>
</feature>
<comment type="similarity">
    <text evidence="1">Belongs to the EamA transporter family.</text>
</comment>
<dbReference type="Pfam" id="PF00892">
    <property type="entry name" value="EamA"/>
    <property type="match status" value="2"/>
</dbReference>
<dbReference type="SUPFAM" id="SSF103481">
    <property type="entry name" value="Multidrug resistance efflux transporter EmrE"/>
    <property type="match status" value="2"/>
</dbReference>
<dbReference type="PANTHER" id="PTHR22911">
    <property type="entry name" value="ACYL-MALONYL CONDENSING ENZYME-RELATED"/>
    <property type="match status" value="1"/>
</dbReference>
<sequence length="299" mass="31147">MKISLPTLLALTLAVVAISTSGPLIAYAAAPALALAFWRNALATAVLTPAALVTRRAELARLWRGKEFRWSVLAGLALAVHFATWMAGAQLTAVATATALAATQPVWAGLIAYWQGDRPTRAMWLGILAAVLGVTLATGADVGGSGRALLGDVLALIGGLAAAVYTVLGQRARAQASTTSYTTICYAVCAAVLLCGCVLFRVPLNGYAWSTWLAILGLTVGTQLLGHSMFNYALHELPATAVSVLVMLEVPGAALISWLWLDQRPAPLAWAGIALLVSGVAFVILGSAKRRPVPVNLEL</sequence>
<feature type="domain" description="EamA" evidence="3">
    <location>
        <begin position="150"/>
        <end position="284"/>
    </location>
</feature>
<keyword evidence="2" id="KW-0472">Membrane</keyword>
<protein>
    <submittedName>
        <fullName evidence="4">DMT family transporter</fullName>
    </submittedName>
</protein>
<dbReference type="InterPro" id="IPR000620">
    <property type="entry name" value="EamA_dom"/>
</dbReference>
<evidence type="ECO:0000259" key="3">
    <source>
        <dbReference type="Pfam" id="PF00892"/>
    </source>
</evidence>
<feature type="transmembrane region" description="Helical" evidence="2">
    <location>
        <begin position="93"/>
        <end position="115"/>
    </location>
</feature>
<dbReference type="EMBL" id="JBHSAY010000005">
    <property type="protein sequence ID" value="MFC4130251.1"/>
    <property type="molecule type" value="Genomic_DNA"/>
</dbReference>
<accession>A0ABV8LID5</accession>
<keyword evidence="5" id="KW-1185">Reference proteome</keyword>
<feature type="transmembrane region" description="Helical" evidence="2">
    <location>
        <begin position="36"/>
        <end position="55"/>
    </location>
</feature>
<dbReference type="InterPro" id="IPR037185">
    <property type="entry name" value="EmrE-like"/>
</dbReference>
<dbReference type="PANTHER" id="PTHR22911:SF76">
    <property type="entry name" value="EAMA DOMAIN-CONTAINING PROTEIN"/>
    <property type="match status" value="1"/>
</dbReference>
<evidence type="ECO:0000256" key="1">
    <source>
        <dbReference type="ARBA" id="ARBA00007362"/>
    </source>
</evidence>
<evidence type="ECO:0000256" key="2">
    <source>
        <dbReference type="SAM" id="Phobius"/>
    </source>
</evidence>
<dbReference type="RefSeq" id="WP_253758256.1">
    <property type="nucleotide sequence ID" value="NZ_JAMZDZ010000001.1"/>
</dbReference>
<evidence type="ECO:0000313" key="5">
    <source>
        <dbReference type="Proteomes" id="UP001595816"/>
    </source>
</evidence>
<keyword evidence="2" id="KW-1133">Transmembrane helix</keyword>
<feature type="transmembrane region" description="Helical" evidence="2">
    <location>
        <begin position="237"/>
        <end position="261"/>
    </location>
</feature>
<feature type="transmembrane region" description="Helical" evidence="2">
    <location>
        <begin position="207"/>
        <end position="225"/>
    </location>
</feature>
<evidence type="ECO:0000313" key="4">
    <source>
        <dbReference type="EMBL" id="MFC4130251.1"/>
    </source>
</evidence>
<feature type="transmembrane region" description="Helical" evidence="2">
    <location>
        <begin position="122"/>
        <end position="142"/>
    </location>
</feature>
<keyword evidence="2" id="KW-0812">Transmembrane</keyword>
<feature type="transmembrane region" description="Helical" evidence="2">
    <location>
        <begin position="67"/>
        <end position="87"/>
    </location>
</feature>
<gene>
    <name evidence="4" type="ORF">ACFOZ4_06500</name>
</gene>
<feature type="transmembrane region" description="Helical" evidence="2">
    <location>
        <begin position="267"/>
        <end position="288"/>
    </location>
</feature>
<name>A0ABV8LID5_9ACTN</name>
<reference evidence="5" key="1">
    <citation type="journal article" date="2019" name="Int. J. Syst. Evol. Microbiol.">
        <title>The Global Catalogue of Microorganisms (GCM) 10K type strain sequencing project: providing services to taxonomists for standard genome sequencing and annotation.</title>
        <authorList>
            <consortium name="The Broad Institute Genomics Platform"/>
            <consortium name="The Broad Institute Genome Sequencing Center for Infectious Disease"/>
            <person name="Wu L."/>
            <person name="Ma J."/>
        </authorList>
    </citation>
    <scope>NUCLEOTIDE SEQUENCE [LARGE SCALE GENOMIC DNA]</scope>
    <source>
        <strain evidence="5">CGMCC 4.7289</strain>
    </source>
</reference>
<dbReference type="Proteomes" id="UP001595816">
    <property type="component" value="Unassembled WGS sequence"/>
</dbReference>
<proteinExistence type="inferred from homology"/>
<feature type="transmembrane region" description="Helical" evidence="2">
    <location>
        <begin position="148"/>
        <end position="168"/>
    </location>
</feature>
<organism evidence="4 5">
    <name type="scientific">Hamadaea flava</name>
    <dbReference type="NCBI Taxonomy" id="1742688"/>
    <lineage>
        <taxon>Bacteria</taxon>
        <taxon>Bacillati</taxon>
        <taxon>Actinomycetota</taxon>
        <taxon>Actinomycetes</taxon>
        <taxon>Micromonosporales</taxon>
        <taxon>Micromonosporaceae</taxon>
        <taxon>Hamadaea</taxon>
    </lineage>
</organism>